<accession>A0AAN7CZ90</accession>
<protein>
    <recommendedName>
        <fullName evidence="1">Protein kinase domain-containing protein</fullName>
    </recommendedName>
</protein>
<evidence type="ECO:0000313" key="3">
    <source>
        <dbReference type="Proteomes" id="UP001303647"/>
    </source>
</evidence>
<name>A0AAN7CZ90_9PEZI</name>
<evidence type="ECO:0000313" key="2">
    <source>
        <dbReference type="EMBL" id="KAK4251098.1"/>
    </source>
</evidence>
<gene>
    <name evidence="2" type="ORF">C7999DRAFT_11189</name>
</gene>
<dbReference type="InterPro" id="IPR000719">
    <property type="entry name" value="Prot_kinase_dom"/>
</dbReference>
<keyword evidence="3" id="KW-1185">Reference proteome</keyword>
<dbReference type="Proteomes" id="UP001303647">
    <property type="component" value="Unassembled WGS sequence"/>
</dbReference>
<sequence length="351" mass="39300">MSSLEDIRPRYTGTNYVRDSVSSIVFDFTFNNVRFSIVAASPDDEAGEALVPTDYNFEDSIEGKILDRILDFSVYDGDGPWENAKREETKRLKRQPADLAADACLPIMRRLAPIRIPAAQTLQDELYPPSYTLQVFTEGDKLTCRTLDDYMGIPERHPPVPEERLRAINLDLNTTDLHVADTSQVVLIRHLHNLVWRVKVNGEEMICKASLDLFEHAVGDELATRKVGVTQGSLETDIHIFIGVIQSYRGVIGILLSDIPHKHHSLHALLSGIEKGTVEPSEATPSLRQKWARQIRETLAGLHGLGILWRDLKTQKVFIDNNGDAVVLDFGGGNTVGWVDNDKYATMEGEE</sequence>
<organism evidence="2 3">
    <name type="scientific">Corynascus novoguineensis</name>
    <dbReference type="NCBI Taxonomy" id="1126955"/>
    <lineage>
        <taxon>Eukaryota</taxon>
        <taxon>Fungi</taxon>
        <taxon>Dikarya</taxon>
        <taxon>Ascomycota</taxon>
        <taxon>Pezizomycotina</taxon>
        <taxon>Sordariomycetes</taxon>
        <taxon>Sordariomycetidae</taxon>
        <taxon>Sordariales</taxon>
        <taxon>Chaetomiaceae</taxon>
        <taxon>Corynascus</taxon>
    </lineage>
</organism>
<feature type="domain" description="Protein kinase" evidence="1">
    <location>
        <begin position="130"/>
        <end position="351"/>
    </location>
</feature>
<dbReference type="AlphaFoldDB" id="A0AAN7CZ90"/>
<dbReference type="PROSITE" id="PS50011">
    <property type="entry name" value="PROTEIN_KINASE_DOM"/>
    <property type="match status" value="1"/>
</dbReference>
<comment type="caution">
    <text evidence="2">The sequence shown here is derived from an EMBL/GenBank/DDBJ whole genome shotgun (WGS) entry which is preliminary data.</text>
</comment>
<dbReference type="Gene3D" id="1.10.510.10">
    <property type="entry name" value="Transferase(Phosphotransferase) domain 1"/>
    <property type="match status" value="1"/>
</dbReference>
<dbReference type="InterPro" id="IPR011009">
    <property type="entry name" value="Kinase-like_dom_sf"/>
</dbReference>
<proteinExistence type="predicted"/>
<dbReference type="SUPFAM" id="SSF56112">
    <property type="entry name" value="Protein kinase-like (PK-like)"/>
    <property type="match status" value="1"/>
</dbReference>
<reference evidence="2" key="2">
    <citation type="submission" date="2023-05" db="EMBL/GenBank/DDBJ databases">
        <authorList>
            <consortium name="Lawrence Berkeley National Laboratory"/>
            <person name="Steindorff A."/>
            <person name="Hensen N."/>
            <person name="Bonometti L."/>
            <person name="Westerberg I."/>
            <person name="Brannstrom I.O."/>
            <person name="Guillou S."/>
            <person name="Cros-Aarteil S."/>
            <person name="Calhoun S."/>
            <person name="Haridas S."/>
            <person name="Kuo A."/>
            <person name="Mondo S."/>
            <person name="Pangilinan J."/>
            <person name="Riley R."/>
            <person name="Labutti K."/>
            <person name="Andreopoulos B."/>
            <person name="Lipzen A."/>
            <person name="Chen C."/>
            <person name="Yanf M."/>
            <person name="Daum C."/>
            <person name="Ng V."/>
            <person name="Clum A."/>
            <person name="Ohm R."/>
            <person name="Martin F."/>
            <person name="Silar P."/>
            <person name="Natvig D."/>
            <person name="Lalanne C."/>
            <person name="Gautier V."/>
            <person name="Ament-Velasquez S.L."/>
            <person name="Kruys A."/>
            <person name="Hutchinson M.I."/>
            <person name="Powell A.J."/>
            <person name="Barry K."/>
            <person name="Miller A.N."/>
            <person name="Grigoriev I.V."/>
            <person name="Debuchy R."/>
            <person name="Gladieux P."/>
            <person name="Thoren M.H."/>
            <person name="Johannesson H."/>
        </authorList>
    </citation>
    <scope>NUCLEOTIDE SEQUENCE</scope>
    <source>
        <strain evidence="2">CBS 359.72</strain>
    </source>
</reference>
<evidence type="ECO:0000259" key="1">
    <source>
        <dbReference type="PROSITE" id="PS50011"/>
    </source>
</evidence>
<reference evidence="2" key="1">
    <citation type="journal article" date="2023" name="Mol. Phylogenet. Evol.">
        <title>Genome-scale phylogeny and comparative genomics of the fungal order Sordariales.</title>
        <authorList>
            <person name="Hensen N."/>
            <person name="Bonometti L."/>
            <person name="Westerberg I."/>
            <person name="Brannstrom I.O."/>
            <person name="Guillou S."/>
            <person name="Cros-Aarteil S."/>
            <person name="Calhoun S."/>
            <person name="Haridas S."/>
            <person name="Kuo A."/>
            <person name="Mondo S."/>
            <person name="Pangilinan J."/>
            <person name="Riley R."/>
            <person name="LaButti K."/>
            <person name="Andreopoulos B."/>
            <person name="Lipzen A."/>
            <person name="Chen C."/>
            <person name="Yan M."/>
            <person name="Daum C."/>
            <person name="Ng V."/>
            <person name="Clum A."/>
            <person name="Steindorff A."/>
            <person name="Ohm R.A."/>
            <person name="Martin F."/>
            <person name="Silar P."/>
            <person name="Natvig D.O."/>
            <person name="Lalanne C."/>
            <person name="Gautier V."/>
            <person name="Ament-Velasquez S.L."/>
            <person name="Kruys A."/>
            <person name="Hutchinson M.I."/>
            <person name="Powell A.J."/>
            <person name="Barry K."/>
            <person name="Miller A.N."/>
            <person name="Grigoriev I.V."/>
            <person name="Debuchy R."/>
            <person name="Gladieux P."/>
            <person name="Hiltunen Thoren M."/>
            <person name="Johannesson H."/>
        </authorList>
    </citation>
    <scope>NUCLEOTIDE SEQUENCE</scope>
    <source>
        <strain evidence="2">CBS 359.72</strain>
    </source>
</reference>
<dbReference type="GO" id="GO:0005524">
    <property type="term" value="F:ATP binding"/>
    <property type="evidence" value="ECO:0007669"/>
    <property type="project" value="InterPro"/>
</dbReference>
<dbReference type="GO" id="GO:0004672">
    <property type="term" value="F:protein kinase activity"/>
    <property type="evidence" value="ECO:0007669"/>
    <property type="project" value="InterPro"/>
</dbReference>
<dbReference type="EMBL" id="MU857608">
    <property type="protein sequence ID" value="KAK4251098.1"/>
    <property type="molecule type" value="Genomic_DNA"/>
</dbReference>